<name>A0A3M7QQJ4_BRAPC</name>
<dbReference type="AlphaFoldDB" id="A0A3M7QQJ4"/>
<organism evidence="1 2">
    <name type="scientific">Brachionus plicatilis</name>
    <name type="common">Marine rotifer</name>
    <name type="synonym">Brachionus muelleri</name>
    <dbReference type="NCBI Taxonomy" id="10195"/>
    <lineage>
        <taxon>Eukaryota</taxon>
        <taxon>Metazoa</taxon>
        <taxon>Spiralia</taxon>
        <taxon>Gnathifera</taxon>
        <taxon>Rotifera</taxon>
        <taxon>Eurotatoria</taxon>
        <taxon>Monogononta</taxon>
        <taxon>Pseudotrocha</taxon>
        <taxon>Ploima</taxon>
        <taxon>Brachionidae</taxon>
        <taxon>Brachionus</taxon>
    </lineage>
</organism>
<protein>
    <submittedName>
        <fullName evidence="1">Uncharacterized protein</fullName>
    </submittedName>
</protein>
<proteinExistence type="predicted"/>
<accession>A0A3M7QQJ4</accession>
<dbReference type="EMBL" id="REGN01005466">
    <property type="protein sequence ID" value="RNA13245.1"/>
    <property type="molecule type" value="Genomic_DNA"/>
</dbReference>
<dbReference type="Proteomes" id="UP000276133">
    <property type="component" value="Unassembled WGS sequence"/>
</dbReference>
<evidence type="ECO:0000313" key="1">
    <source>
        <dbReference type="EMBL" id="RNA13245.1"/>
    </source>
</evidence>
<sequence length="337" mass="37981">MDIFFKKWPLLLNICIRERSLPRSHTTNLPLSLITVTFLGYHSCPSSRPGEPNACLNSPSLSNTWTRWLLVSATIISSSMPRQKPCGELNWVLPEPSTPNLVLICMLAILPFCLTGGFRLPLPAKVAWLHDEVFRPDRAIPLPMVPIWAPLLIIGGDWDAFDAASLLSSWAPGLISLDSWLRFWAMLELRHEWWKGRYSSRAFMTWLLLAMLMLELAVLLPRLLPLPIELRPAAGCAETTVAGVWLRDDPWLTMVSGRAASYALVSRSPLNNICLPLIPARWPRVFGDKLSKFMINCCWALDAGHSSLPCATFNELIWLRFLSMLSSSWADLSWSCN</sequence>
<gene>
    <name evidence="1" type="ORF">BpHYR1_045136</name>
</gene>
<reference evidence="1 2" key="1">
    <citation type="journal article" date="2018" name="Sci. Rep.">
        <title>Genomic signatures of local adaptation to the degree of environmental predictability in rotifers.</title>
        <authorList>
            <person name="Franch-Gras L."/>
            <person name="Hahn C."/>
            <person name="Garcia-Roger E.M."/>
            <person name="Carmona M.J."/>
            <person name="Serra M."/>
            <person name="Gomez A."/>
        </authorList>
    </citation>
    <scope>NUCLEOTIDE SEQUENCE [LARGE SCALE GENOMIC DNA]</scope>
    <source>
        <strain evidence="1">HYR1</strain>
    </source>
</reference>
<comment type="caution">
    <text evidence="1">The sequence shown here is derived from an EMBL/GenBank/DDBJ whole genome shotgun (WGS) entry which is preliminary data.</text>
</comment>
<keyword evidence="2" id="KW-1185">Reference proteome</keyword>
<evidence type="ECO:0000313" key="2">
    <source>
        <dbReference type="Proteomes" id="UP000276133"/>
    </source>
</evidence>